<dbReference type="PANTHER" id="PTHR43094">
    <property type="entry name" value="AMINOTRANSFERASE"/>
    <property type="match status" value="1"/>
</dbReference>
<dbReference type="Pfam" id="PF00202">
    <property type="entry name" value="Aminotran_3"/>
    <property type="match status" value="1"/>
</dbReference>
<evidence type="ECO:0000256" key="1">
    <source>
        <dbReference type="ARBA" id="ARBA00008954"/>
    </source>
</evidence>
<dbReference type="Gene3D" id="3.40.640.10">
    <property type="entry name" value="Type I PLP-dependent aspartate aminotransferase-like (Major domain)"/>
    <property type="match status" value="1"/>
</dbReference>
<organism evidence="6 7">
    <name type="scientific">Antarcticimicrobium sediminis</name>
    <dbReference type="NCBI Taxonomy" id="2546227"/>
    <lineage>
        <taxon>Bacteria</taxon>
        <taxon>Pseudomonadati</taxon>
        <taxon>Pseudomonadota</taxon>
        <taxon>Alphaproteobacteria</taxon>
        <taxon>Rhodobacterales</taxon>
        <taxon>Paracoccaceae</taxon>
        <taxon>Antarcticimicrobium</taxon>
    </lineage>
</organism>
<dbReference type="InterPro" id="IPR015424">
    <property type="entry name" value="PyrdxlP-dep_Trfase"/>
</dbReference>
<sequence length="453" mass="49241">MTDGSDTLQDIDKTDRHFLHPWQDVVSIGEDDWTVLETSSGIYVKDVEGNKLIDGPGGMWCVNVGHGRREIIDAVTKQISELSYFSPWSMAASVTTQLAERIAGIAPGDLNNVFFTTGGSTAVDSALRFVFFYNNCLGRPDKKQIIARVNGYHGSTYLSSSVSGKEREKANMDMLPNLVHFVSSPKPKDRAKGLSLEAFCDEKIAELEAKILEVGADKIGAFIAEPIMGSGGVVVPPKGYFKRCHALCKKHDILFIADEVVTSFGRLGHYFASEDVFGVVPDMITTAKGLTSGYLPMGALLISDRLMEDISQTSNEPRGFTSGFTYSGHPVSAACAMANIDIFENDNLLEHVREVAPYFADAMNSLSDLPEVTDIRVMGLMAGIECELDASTPDEDRDCAFTLKVDAICQDLGLLVRPIYNACVMSPPLTITKPEIDKMVSILRAGIVQAAKG</sequence>
<keyword evidence="3 6" id="KW-0808">Transferase</keyword>
<dbReference type="InterPro" id="IPR005814">
    <property type="entry name" value="Aminotrans_3"/>
</dbReference>
<dbReference type="Gene3D" id="3.90.1150.10">
    <property type="entry name" value="Aspartate Aminotransferase, domain 1"/>
    <property type="match status" value="1"/>
</dbReference>
<dbReference type="PANTHER" id="PTHR43094:SF1">
    <property type="entry name" value="AMINOTRANSFERASE CLASS-III"/>
    <property type="match status" value="1"/>
</dbReference>
<dbReference type="GO" id="GO:0008483">
    <property type="term" value="F:transaminase activity"/>
    <property type="evidence" value="ECO:0007669"/>
    <property type="project" value="UniProtKB-KW"/>
</dbReference>
<evidence type="ECO:0000313" key="7">
    <source>
        <dbReference type="Proteomes" id="UP000294662"/>
    </source>
</evidence>
<accession>A0A4R5EVD1</accession>
<evidence type="ECO:0000313" key="6">
    <source>
        <dbReference type="EMBL" id="TDE38844.1"/>
    </source>
</evidence>
<dbReference type="InterPro" id="IPR015421">
    <property type="entry name" value="PyrdxlP-dep_Trfase_major"/>
</dbReference>
<dbReference type="RefSeq" id="WP_132828137.1">
    <property type="nucleotide sequence ID" value="NZ_SMFP01000004.1"/>
</dbReference>
<dbReference type="Proteomes" id="UP000294662">
    <property type="component" value="Unassembled WGS sequence"/>
</dbReference>
<proteinExistence type="inferred from homology"/>
<protein>
    <submittedName>
        <fullName evidence="6">Aminotransferase</fullName>
    </submittedName>
</protein>
<comment type="caution">
    <text evidence="6">The sequence shown here is derived from an EMBL/GenBank/DDBJ whole genome shotgun (WGS) entry which is preliminary data.</text>
</comment>
<dbReference type="EMBL" id="SMFP01000004">
    <property type="protein sequence ID" value="TDE38844.1"/>
    <property type="molecule type" value="Genomic_DNA"/>
</dbReference>
<dbReference type="GO" id="GO:0030170">
    <property type="term" value="F:pyridoxal phosphate binding"/>
    <property type="evidence" value="ECO:0007669"/>
    <property type="project" value="InterPro"/>
</dbReference>
<dbReference type="GO" id="GO:0005829">
    <property type="term" value="C:cytosol"/>
    <property type="evidence" value="ECO:0007669"/>
    <property type="project" value="TreeGrafter"/>
</dbReference>
<dbReference type="FunFam" id="3.40.640.10:FF:000014">
    <property type="entry name" value="Adenosylmethionine-8-amino-7-oxononanoate aminotransferase, probable"/>
    <property type="match status" value="1"/>
</dbReference>
<dbReference type="InterPro" id="IPR015422">
    <property type="entry name" value="PyrdxlP-dep_Trfase_small"/>
</dbReference>
<evidence type="ECO:0000256" key="5">
    <source>
        <dbReference type="RuleBase" id="RU003560"/>
    </source>
</evidence>
<gene>
    <name evidence="6" type="ORF">E1B25_07420</name>
</gene>
<comment type="similarity">
    <text evidence="1 5">Belongs to the class-III pyridoxal-phosphate-dependent aminotransferase family.</text>
</comment>
<dbReference type="SUPFAM" id="SSF53383">
    <property type="entry name" value="PLP-dependent transferases"/>
    <property type="match status" value="1"/>
</dbReference>
<reference evidence="6 7" key="1">
    <citation type="submission" date="2019-03" db="EMBL/GenBank/DDBJ databases">
        <authorList>
            <person name="Zhang S."/>
        </authorList>
    </citation>
    <scope>NUCLEOTIDE SEQUENCE [LARGE SCALE GENOMIC DNA]</scope>
    <source>
        <strain evidence="6 7">S4J41</strain>
    </source>
</reference>
<keyword evidence="7" id="KW-1185">Reference proteome</keyword>
<dbReference type="CDD" id="cd00610">
    <property type="entry name" value="OAT_like"/>
    <property type="match status" value="1"/>
</dbReference>
<keyword evidence="4 5" id="KW-0663">Pyridoxal phosphate</keyword>
<dbReference type="AlphaFoldDB" id="A0A4R5EVD1"/>
<evidence type="ECO:0000256" key="3">
    <source>
        <dbReference type="ARBA" id="ARBA00022679"/>
    </source>
</evidence>
<evidence type="ECO:0000256" key="4">
    <source>
        <dbReference type="ARBA" id="ARBA00022898"/>
    </source>
</evidence>
<evidence type="ECO:0000256" key="2">
    <source>
        <dbReference type="ARBA" id="ARBA00022576"/>
    </source>
</evidence>
<dbReference type="NCBIfam" id="NF005447">
    <property type="entry name" value="PRK07036.1"/>
    <property type="match status" value="1"/>
</dbReference>
<dbReference type="OrthoDB" id="9801834at2"/>
<dbReference type="PIRSF" id="PIRSF000521">
    <property type="entry name" value="Transaminase_4ab_Lys_Orn"/>
    <property type="match status" value="1"/>
</dbReference>
<keyword evidence="2 6" id="KW-0032">Aminotransferase</keyword>
<name>A0A4R5EVD1_9RHOB</name>